<evidence type="ECO:0000313" key="1">
    <source>
        <dbReference type="EMBL" id="VWL88175.1"/>
    </source>
</evidence>
<evidence type="ECO:0008006" key="3">
    <source>
        <dbReference type="Google" id="ProtNLM"/>
    </source>
</evidence>
<dbReference type="Gene3D" id="3.40.50.450">
    <property type="match status" value="1"/>
</dbReference>
<proteinExistence type="predicted"/>
<reference evidence="1 2" key="1">
    <citation type="submission" date="2019-10" db="EMBL/GenBank/DDBJ databases">
        <authorList>
            <person name="Wolf R A."/>
        </authorList>
    </citation>
    <scope>NUCLEOTIDE SEQUENCE [LARGE SCALE GENOMIC DNA]</scope>
    <source>
        <strain evidence="1">Collinsella_aerofaciens_MC2</strain>
    </source>
</reference>
<dbReference type="AlphaFoldDB" id="A0A5K1ILA8"/>
<protein>
    <recommendedName>
        <fullName evidence="3">Nucleoside 2-deoxyribosyltransferase</fullName>
    </recommendedName>
</protein>
<accession>A0A5K1ILA8</accession>
<keyword evidence="2" id="KW-1185">Reference proteome</keyword>
<dbReference type="EMBL" id="CABWIE010000004">
    <property type="protein sequence ID" value="VWL88175.1"/>
    <property type="molecule type" value="Genomic_DNA"/>
</dbReference>
<gene>
    <name evidence="1" type="ORF">KCJAJFAP_01585</name>
</gene>
<organism evidence="1 2">
    <name type="scientific">Collinsella aerofaciens</name>
    <dbReference type="NCBI Taxonomy" id="74426"/>
    <lineage>
        <taxon>Bacteria</taxon>
        <taxon>Bacillati</taxon>
        <taxon>Actinomycetota</taxon>
        <taxon>Coriobacteriia</taxon>
        <taxon>Coriobacteriales</taxon>
        <taxon>Coriobacteriaceae</taxon>
        <taxon>Collinsella</taxon>
    </lineage>
</organism>
<dbReference type="Proteomes" id="UP000361836">
    <property type="component" value="Unassembled WGS sequence"/>
</dbReference>
<sequence length="268" mass="29868">MLFNLIVRANETQPMLPSRMFEGTPEQLTSAYRTGTGFDFNALAQLPTVMTREFESDDMGAVATLGYMDTPSINPVISKPILRFPSQALLNLGLLDENCWQNKRTHWRLCEGDPFRLFSKSLDNSPLAIEPKRSSACDPNLIAVMMPFTDDPSIDPVYSALVEGSKRAGKNCKRVDEILTPTDITEDIFKLIASSSSVIADITGLNSNVMFEAGYAIGMGKRTVLLHQDDVPKLPFDVSHRRVFTYKRNKDGLAILSDRIFKILTNAQ</sequence>
<evidence type="ECO:0000313" key="2">
    <source>
        <dbReference type="Proteomes" id="UP000361836"/>
    </source>
</evidence>
<name>A0A5K1ILA8_9ACTN</name>
<dbReference type="SUPFAM" id="SSF52309">
    <property type="entry name" value="N-(deoxy)ribosyltransferase-like"/>
    <property type="match status" value="1"/>
</dbReference>
<dbReference type="RefSeq" id="WP_152075863.1">
    <property type="nucleotide sequence ID" value="NZ_CAAKNU010000068.1"/>
</dbReference>